<dbReference type="InterPro" id="IPR052603">
    <property type="entry name" value="EFCB6"/>
</dbReference>
<reference evidence="1 2" key="1">
    <citation type="journal article" date="2023" name="Insect Mol. Biol.">
        <title>Genome sequencing provides insights into the evolution of gene families encoding plant cell wall-degrading enzymes in longhorned beetles.</title>
        <authorList>
            <person name="Shin N.R."/>
            <person name="Okamura Y."/>
            <person name="Kirsch R."/>
            <person name="Pauchet Y."/>
        </authorList>
    </citation>
    <scope>NUCLEOTIDE SEQUENCE [LARGE SCALE GENOMIC DNA]</scope>
    <source>
        <strain evidence="1">EAD_L_NR</strain>
    </source>
</reference>
<name>A0AAV8VRM4_9CUCU</name>
<dbReference type="Gene3D" id="1.10.238.10">
    <property type="entry name" value="EF-hand"/>
    <property type="match status" value="3"/>
</dbReference>
<dbReference type="EMBL" id="JANEYG010000037">
    <property type="protein sequence ID" value="KAJ8916967.1"/>
    <property type="molecule type" value="Genomic_DNA"/>
</dbReference>
<dbReference type="PANTHER" id="PTHR20875">
    <property type="entry name" value="EF-HAND CALCIUM-BINDING DOMAIN-CONTAINING PROTEIN 6-RELATED"/>
    <property type="match status" value="1"/>
</dbReference>
<dbReference type="PANTHER" id="PTHR20875:SF0">
    <property type="entry name" value="GH12158P"/>
    <property type="match status" value="1"/>
</dbReference>
<keyword evidence="2" id="KW-1185">Reference proteome</keyword>
<evidence type="ECO:0000313" key="2">
    <source>
        <dbReference type="Proteomes" id="UP001159042"/>
    </source>
</evidence>
<comment type="caution">
    <text evidence="1">The sequence shown here is derived from an EMBL/GenBank/DDBJ whole genome shotgun (WGS) entry which is preliminary data.</text>
</comment>
<dbReference type="AlphaFoldDB" id="A0AAV8VRM4"/>
<dbReference type="SUPFAM" id="SSF47473">
    <property type="entry name" value="EF-hand"/>
    <property type="match status" value="2"/>
</dbReference>
<sequence length="692" mass="80305">MVFTKKLILESQFISVINGQLGAIIGLSEQEVAELADYFRLPDGRIYYMQLCELIHNNVPDFSKNPPLTTGLEWEDPMHANRLSVTEERRLQVLMTKIASLVNIRKLVLSPYFQDYELVSKNTGTVTFAHFARILAYLNILISAEDFHLLVKKYKKDCYTLSYIGFLSALDQVIQYMNKNGILDLSGDIISLFPGRVIHAELPKLPRPEIGNISAVRLFGKQSIFHPALNDPKKIQDLLTTMAWIQDHVYKNRLRVNEFFKDFDLLNCGRITVSQFHRGLDALLLSGRQRLFLSMREIQTVINQYTDPCDPSRVCWKTFEDDIDHVFTTKGLEKAPSLRIDPPPQNIREMPRLGGKDWQAVNTSMRSLCEEAVDKVKQKIMHRRILLKPVFRDFDKHNNGHVSRTQMRQALCSNGILLSDDELVALEERFNNDMGFNYVWFLKDVEPRPDEEPLFTNFVADMKRLNKPPEKRKPTRQEQDIVQIMAKLKGKVVRERIRVLDFLQGFDRCNEQVINRENFKRGLSVCKFDLTENEIETLMDVFASPMRRECIDYKRFANAVEEAFTQNCLERAPLIVPIQHVPTRDCEKNFLNFDERRILSVALQKLAKKPDLQMNLASVLQDFDKTNCGTVSTMNFLQALTLRGMNNLISSQEFDTICKCFSFERGMRNEVDYRAFMKALDILYATEKYNPF</sequence>
<evidence type="ECO:0008006" key="3">
    <source>
        <dbReference type="Google" id="ProtNLM"/>
    </source>
</evidence>
<proteinExistence type="predicted"/>
<evidence type="ECO:0000313" key="1">
    <source>
        <dbReference type="EMBL" id="KAJ8916967.1"/>
    </source>
</evidence>
<dbReference type="InterPro" id="IPR011992">
    <property type="entry name" value="EF-hand-dom_pair"/>
</dbReference>
<gene>
    <name evidence="1" type="ORF">NQ315_008367</name>
</gene>
<organism evidence="1 2">
    <name type="scientific">Exocentrus adspersus</name>
    <dbReference type="NCBI Taxonomy" id="1586481"/>
    <lineage>
        <taxon>Eukaryota</taxon>
        <taxon>Metazoa</taxon>
        <taxon>Ecdysozoa</taxon>
        <taxon>Arthropoda</taxon>
        <taxon>Hexapoda</taxon>
        <taxon>Insecta</taxon>
        <taxon>Pterygota</taxon>
        <taxon>Neoptera</taxon>
        <taxon>Endopterygota</taxon>
        <taxon>Coleoptera</taxon>
        <taxon>Polyphaga</taxon>
        <taxon>Cucujiformia</taxon>
        <taxon>Chrysomeloidea</taxon>
        <taxon>Cerambycidae</taxon>
        <taxon>Lamiinae</taxon>
        <taxon>Acanthocinini</taxon>
        <taxon>Exocentrus</taxon>
    </lineage>
</organism>
<dbReference type="Proteomes" id="UP001159042">
    <property type="component" value="Unassembled WGS sequence"/>
</dbReference>
<accession>A0AAV8VRM4</accession>
<protein>
    <recommendedName>
        <fullName evidence="3">EF-hand calcium-binding domain-containing protein 6</fullName>
    </recommendedName>
</protein>